<keyword evidence="2" id="KW-0276">Fatty acid metabolism</keyword>
<dbReference type="GO" id="GO:0005739">
    <property type="term" value="C:mitochondrion"/>
    <property type="evidence" value="ECO:0007669"/>
    <property type="project" value="UniProtKB-SubCell"/>
</dbReference>
<evidence type="ECO:0000313" key="8">
    <source>
        <dbReference type="EMBL" id="KAK1752720.1"/>
    </source>
</evidence>
<evidence type="ECO:0000256" key="4">
    <source>
        <dbReference type="ARBA" id="ARBA00023098"/>
    </source>
</evidence>
<reference evidence="8" key="1">
    <citation type="submission" date="2023-06" db="EMBL/GenBank/DDBJ databases">
        <title>Genome-scale phylogeny and comparative genomics of the fungal order Sordariales.</title>
        <authorList>
            <consortium name="Lawrence Berkeley National Laboratory"/>
            <person name="Hensen N."/>
            <person name="Bonometti L."/>
            <person name="Westerberg I."/>
            <person name="Brannstrom I.O."/>
            <person name="Guillou S."/>
            <person name="Cros-Aarteil S."/>
            <person name="Calhoun S."/>
            <person name="Haridas S."/>
            <person name="Kuo A."/>
            <person name="Mondo S."/>
            <person name="Pangilinan J."/>
            <person name="Riley R."/>
            <person name="Labutti K."/>
            <person name="Andreopoulos B."/>
            <person name="Lipzen A."/>
            <person name="Chen C."/>
            <person name="Yanf M."/>
            <person name="Daum C."/>
            <person name="Ng V."/>
            <person name="Clum A."/>
            <person name="Steindorff A."/>
            <person name="Ohm R."/>
            <person name="Martin F."/>
            <person name="Silar P."/>
            <person name="Natvig D."/>
            <person name="Lalanne C."/>
            <person name="Gautier V."/>
            <person name="Ament-Velasquez S.L."/>
            <person name="Kruys A."/>
            <person name="Hutchinson M.I."/>
            <person name="Powell A.J."/>
            <person name="Barry K."/>
            <person name="Miller A.N."/>
            <person name="Grigoriev I.V."/>
            <person name="Debuchy R."/>
            <person name="Gladieux P."/>
            <person name="Thoren M.H."/>
            <person name="Johannesson H."/>
        </authorList>
    </citation>
    <scope>NUCLEOTIDE SEQUENCE</scope>
    <source>
        <strain evidence="8">PSN4</strain>
    </source>
</reference>
<dbReference type="Gene3D" id="3.90.226.10">
    <property type="entry name" value="2-enoyl-CoA Hydratase, Chain A, domain 1"/>
    <property type="match status" value="1"/>
</dbReference>
<dbReference type="GO" id="GO:0006631">
    <property type="term" value="P:fatty acid metabolic process"/>
    <property type="evidence" value="ECO:0007669"/>
    <property type="project" value="UniProtKB-KW"/>
</dbReference>
<keyword evidence="9" id="KW-1185">Reference proteome</keyword>
<dbReference type="InterPro" id="IPR014748">
    <property type="entry name" value="Enoyl-CoA_hydra_C"/>
</dbReference>
<dbReference type="InterPro" id="IPR029045">
    <property type="entry name" value="ClpP/crotonase-like_dom_sf"/>
</dbReference>
<feature type="non-terminal residue" evidence="8">
    <location>
        <position position="1"/>
    </location>
</feature>
<dbReference type="SUPFAM" id="SSF52096">
    <property type="entry name" value="ClpP/crotonase"/>
    <property type="match status" value="1"/>
</dbReference>
<organism evidence="8 9">
    <name type="scientific">Echria macrotheca</name>
    <dbReference type="NCBI Taxonomy" id="438768"/>
    <lineage>
        <taxon>Eukaryota</taxon>
        <taxon>Fungi</taxon>
        <taxon>Dikarya</taxon>
        <taxon>Ascomycota</taxon>
        <taxon>Pezizomycotina</taxon>
        <taxon>Sordariomycetes</taxon>
        <taxon>Sordariomycetidae</taxon>
        <taxon>Sordariales</taxon>
        <taxon>Schizotheciaceae</taxon>
        <taxon>Echria</taxon>
    </lineage>
</organism>
<dbReference type="Proteomes" id="UP001239445">
    <property type="component" value="Unassembled WGS sequence"/>
</dbReference>
<keyword evidence="5" id="KW-0496">Mitochondrion</keyword>
<comment type="subcellular location">
    <subcellularLocation>
        <location evidence="1">Mitochondrion</location>
    </subcellularLocation>
</comment>
<evidence type="ECO:0000313" key="9">
    <source>
        <dbReference type="Proteomes" id="UP001239445"/>
    </source>
</evidence>
<evidence type="ECO:0000256" key="7">
    <source>
        <dbReference type="ARBA" id="ARBA00040545"/>
    </source>
</evidence>
<dbReference type="AlphaFoldDB" id="A0AAJ0B6R2"/>
<evidence type="ECO:0000256" key="3">
    <source>
        <dbReference type="ARBA" id="ARBA00022946"/>
    </source>
</evidence>
<dbReference type="Pfam" id="PF00378">
    <property type="entry name" value="ECH_1"/>
    <property type="match status" value="1"/>
</dbReference>
<name>A0AAJ0B6R2_9PEZI</name>
<sequence length="297" mass="32107">MASLPKVLPKLPAKAQYLYINNAAKRNALSLSILRDLKSQLRKHTANLSLPPFDPSQVHTLPKTHPWLVNPAAWSSSFTSPISVLVLRSSGPVFSSGHDLSELRSLSHHDRKEIFDECAELMRLIRASPIPVVCAVQGLATAAGAQLALSADITIARAGTEFQLPGMTIGVPCTSPVTAVSRRIGPSAAYRMFATAEKVRARDLGGEVVDMVRDEEGEEGFERRVAETLERLVQMPGQPQAFGKWAFWTQAGMKGMGDGYEEAAGWAATVMAMHMDGGEAEEGVGAFLGKRKPVWST</sequence>
<dbReference type="CDD" id="cd06558">
    <property type="entry name" value="crotonase-like"/>
    <property type="match status" value="1"/>
</dbReference>
<dbReference type="EMBL" id="MU839839">
    <property type="protein sequence ID" value="KAK1752720.1"/>
    <property type="molecule type" value="Genomic_DNA"/>
</dbReference>
<dbReference type="PANTHER" id="PTHR43602:SF1">
    <property type="entry name" value="ENOYL-COA HYDRATASE DOMAIN-CONTAINING PROTEIN 3, MITOCHONDRIAL"/>
    <property type="match status" value="1"/>
</dbReference>
<evidence type="ECO:0000256" key="6">
    <source>
        <dbReference type="ARBA" id="ARBA00037410"/>
    </source>
</evidence>
<comment type="function">
    <text evidence="6">May play a role in fatty acid biosynthesis and insulin sensitivity.</text>
</comment>
<proteinExistence type="predicted"/>
<dbReference type="PANTHER" id="PTHR43602">
    <property type="match status" value="1"/>
</dbReference>
<keyword evidence="3" id="KW-0809">Transit peptide</keyword>
<accession>A0AAJ0B6R2</accession>
<comment type="caution">
    <text evidence="8">The sequence shown here is derived from an EMBL/GenBank/DDBJ whole genome shotgun (WGS) entry which is preliminary data.</text>
</comment>
<dbReference type="InterPro" id="IPR052377">
    <property type="entry name" value="Mitochondrial_ECH-domain"/>
</dbReference>
<dbReference type="Gene3D" id="1.10.12.10">
    <property type="entry name" value="Lyase 2-enoyl-coa Hydratase, Chain A, domain 2"/>
    <property type="match status" value="1"/>
</dbReference>
<dbReference type="InterPro" id="IPR001753">
    <property type="entry name" value="Enoyl-CoA_hydra/iso"/>
</dbReference>
<keyword evidence="4" id="KW-0443">Lipid metabolism</keyword>
<evidence type="ECO:0000256" key="2">
    <source>
        <dbReference type="ARBA" id="ARBA00022832"/>
    </source>
</evidence>
<dbReference type="GO" id="GO:0016836">
    <property type="term" value="F:hydro-lyase activity"/>
    <property type="evidence" value="ECO:0007669"/>
    <property type="project" value="TreeGrafter"/>
</dbReference>
<protein>
    <recommendedName>
        <fullName evidence="7">Enoyl-CoA hydratase domain-containing protein 3, mitochondrial</fullName>
    </recommendedName>
</protein>
<evidence type="ECO:0000256" key="5">
    <source>
        <dbReference type="ARBA" id="ARBA00023128"/>
    </source>
</evidence>
<evidence type="ECO:0000256" key="1">
    <source>
        <dbReference type="ARBA" id="ARBA00004173"/>
    </source>
</evidence>
<gene>
    <name evidence="8" type="ORF">QBC47DRAFT_389150</name>
</gene>